<dbReference type="AlphaFoldDB" id="A0A9D1EN74"/>
<dbReference type="EMBL" id="DVIR01000030">
    <property type="protein sequence ID" value="HIS24363.1"/>
    <property type="molecule type" value="Genomic_DNA"/>
</dbReference>
<reference evidence="3" key="1">
    <citation type="submission" date="2020-10" db="EMBL/GenBank/DDBJ databases">
        <authorList>
            <person name="Gilroy R."/>
        </authorList>
    </citation>
    <scope>NUCLEOTIDE SEQUENCE</scope>
    <source>
        <strain evidence="3">CHK157-1446</strain>
    </source>
</reference>
<evidence type="ECO:0000313" key="4">
    <source>
        <dbReference type="Proteomes" id="UP000823982"/>
    </source>
</evidence>
<dbReference type="PROSITE" id="PS51201">
    <property type="entry name" value="RCK_N"/>
    <property type="match status" value="1"/>
</dbReference>
<evidence type="ECO:0000313" key="3">
    <source>
        <dbReference type="EMBL" id="HIS24363.1"/>
    </source>
</evidence>
<feature type="domain" description="RCK C-terminal" evidence="2">
    <location>
        <begin position="141"/>
        <end position="225"/>
    </location>
</feature>
<dbReference type="GO" id="GO:0006813">
    <property type="term" value="P:potassium ion transport"/>
    <property type="evidence" value="ECO:0007669"/>
    <property type="project" value="InterPro"/>
</dbReference>
<dbReference type="PANTHER" id="PTHR43833">
    <property type="entry name" value="POTASSIUM CHANNEL PROTEIN 2-RELATED-RELATED"/>
    <property type="match status" value="1"/>
</dbReference>
<dbReference type="GO" id="GO:0008324">
    <property type="term" value="F:monoatomic cation transmembrane transporter activity"/>
    <property type="evidence" value="ECO:0007669"/>
    <property type="project" value="InterPro"/>
</dbReference>
<proteinExistence type="predicted"/>
<name>A0A9D1EN74_9FIRM</name>
<dbReference type="Gene3D" id="3.40.50.720">
    <property type="entry name" value="NAD(P)-binding Rossmann-like Domain"/>
    <property type="match status" value="1"/>
</dbReference>
<dbReference type="PROSITE" id="PS51202">
    <property type="entry name" value="RCK_C"/>
    <property type="match status" value="1"/>
</dbReference>
<sequence>MFNKGKSERMSYGIVGLGRFGYALASELAKSGCDLVVLDGDEDKVRSMRDYTDNAYVLTSLEKKALLDTGIQNCDVAVVCIGEHIDTSIMTTLNLVSMNIPKVIAKATSAEHGVILEKLGAEVVYPERDMAIRLANRLEISRMLDVVQLSEQINITKMHVPAQMINKTVVEVNLRSRFNLNIIAIENNGKVIEVVRPDYVFRADDILFLSGSREDIVKLNNWINK</sequence>
<dbReference type="Gene3D" id="3.30.70.1450">
    <property type="entry name" value="Regulator of K+ conductance, C-terminal domain"/>
    <property type="match status" value="1"/>
</dbReference>
<protein>
    <submittedName>
        <fullName evidence="3">TrkA family potassium uptake protein</fullName>
    </submittedName>
</protein>
<dbReference type="SUPFAM" id="SSF116726">
    <property type="entry name" value="TrkA C-terminal domain-like"/>
    <property type="match status" value="1"/>
</dbReference>
<organism evidence="3 4">
    <name type="scientific">Candidatus Faeciplasma gallinarum</name>
    <dbReference type="NCBI Taxonomy" id="2840799"/>
    <lineage>
        <taxon>Bacteria</taxon>
        <taxon>Bacillati</taxon>
        <taxon>Bacillota</taxon>
        <taxon>Clostridia</taxon>
        <taxon>Eubacteriales</taxon>
        <taxon>Oscillospiraceae</taxon>
        <taxon>Oscillospiraceae incertae sedis</taxon>
        <taxon>Candidatus Faeciplasma</taxon>
    </lineage>
</organism>
<dbReference type="Proteomes" id="UP000823982">
    <property type="component" value="Unassembled WGS sequence"/>
</dbReference>
<dbReference type="InterPro" id="IPR050721">
    <property type="entry name" value="Trk_Ktr_HKT_K-transport"/>
</dbReference>
<comment type="caution">
    <text evidence="3">The sequence shown here is derived from an EMBL/GenBank/DDBJ whole genome shotgun (WGS) entry which is preliminary data.</text>
</comment>
<accession>A0A9D1EN74</accession>
<dbReference type="Pfam" id="PF02080">
    <property type="entry name" value="TrkA_C"/>
    <property type="match status" value="1"/>
</dbReference>
<dbReference type="InterPro" id="IPR003148">
    <property type="entry name" value="RCK_N"/>
</dbReference>
<dbReference type="PANTHER" id="PTHR43833:SF7">
    <property type="entry name" value="KTR SYSTEM POTASSIUM UPTAKE PROTEIN C"/>
    <property type="match status" value="1"/>
</dbReference>
<evidence type="ECO:0000259" key="1">
    <source>
        <dbReference type="PROSITE" id="PS51201"/>
    </source>
</evidence>
<dbReference type="InterPro" id="IPR036291">
    <property type="entry name" value="NAD(P)-bd_dom_sf"/>
</dbReference>
<dbReference type="SUPFAM" id="SSF51735">
    <property type="entry name" value="NAD(P)-binding Rossmann-fold domains"/>
    <property type="match status" value="1"/>
</dbReference>
<feature type="domain" description="RCK N-terminal" evidence="1">
    <location>
        <begin position="9"/>
        <end position="125"/>
    </location>
</feature>
<evidence type="ECO:0000259" key="2">
    <source>
        <dbReference type="PROSITE" id="PS51202"/>
    </source>
</evidence>
<dbReference type="InterPro" id="IPR036721">
    <property type="entry name" value="RCK_C_sf"/>
</dbReference>
<reference evidence="3" key="2">
    <citation type="journal article" date="2021" name="PeerJ">
        <title>Extensive microbial diversity within the chicken gut microbiome revealed by metagenomics and culture.</title>
        <authorList>
            <person name="Gilroy R."/>
            <person name="Ravi A."/>
            <person name="Getino M."/>
            <person name="Pursley I."/>
            <person name="Horton D.L."/>
            <person name="Alikhan N.F."/>
            <person name="Baker D."/>
            <person name="Gharbi K."/>
            <person name="Hall N."/>
            <person name="Watson M."/>
            <person name="Adriaenssens E.M."/>
            <person name="Foster-Nyarko E."/>
            <person name="Jarju S."/>
            <person name="Secka A."/>
            <person name="Antonio M."/>
            <person name="Oren A."/>
            <person name="Chaudhuri R.R."/>
            <person name="La Ragione R."/>
            <person name="Hildebrand F."/>
            <person name="Pallen M.J."/>
        </authorList>
    </citation>
    <scope>NUCLEOTIDE SEQUENCE</scope>
    <source>
        <strain evidence="3">CHK157-1446</strain>
    </source>
</reference>
<gene>
    <name evidence="3" type="ORF">IAD01_03045</name>
</gene>
<dbReference type="Pfam" id="PF02254">
    <property type="entry name" value="TrkA_N"/>
    <property type="match status" value="1"/>
</dbReference>
<dbReference type="InterPro" id="IPR006037">
    <property type="entry name" value="RCK_C"/>
</dbReference>